<name>A0AA41X9I9_9BACI</name>
<protein>
    <submittedName>
        <fullName evidence="3">GIY-YIG nuclease family protein</fullName>
    </submittedName>
</protein>
<evidence type="ECO:0000313" key="4">
    <source>
        <dbReference type="Proteomes" id="UP001156102"/>
    </source>
</evidence>
<dbReference type="PROSITE" id="PS50164">
    <property type="entry name" value="GIY_YIG"/>
    <property type="match status" value="1"/>
</dbReference>
<feature type="domain" description="GIY-YIG" evidence="2">
    <location>
        <begin position="3"/>
        <end position="78"/>
    </location>
</feature>
<dbReference type="Proteomes" id="UP001156102">
    <property type="component" value="Unassembled WGS sequence"/>
</dbReference>
<evidence type="ECO:0000256" key="1">
    <source>
        <dbReference type="ARBA" id="ARBA00007435"/>
    </source>
</evidence>
<dbReference type="PANTHER" id="PTHR34477:SF1">
    <property type="entry name" value="UPF0213 PROTEIN YHBQ"/>
    <property type="match status" value="1"/>
</dbReference>
<dbReference type="Gene3D" id="3.40.1440.10">
    <property type="entry name" value="GIY-YIG endonuclease"/>
    <property type="match status" value="1"/>
</dbReference>
<gene>
    <name evidence="3" type="ORF">NK662_21985</name>
</gene>
<dbReference type="SUPFAM" id="SSF82771">
    <property type="entry name" value="GIY-YIG endonuclease"/>
    <property type="match status" value="1"/>
</dbReference>
<dbReference type="AlphaFoldDB" id="A0AA41X9I9"/>
<comment type="similarity">
    <text evidence="1">Belongs to the UPF0213 family.</text>
</comment>
<evidence type="ECO:0000259" key="2">
    <source>
        <dbReference type="PROSITE" id="PS50164"/>
    </source>
</evidence>
<dbReference type="CDD" id="cd10456">
    <property type="entry name" value="GIY-YIG_UPF0213"/>
    <property type="match status" value="1"/>
</dbReference>
<dbReference type="InterPro" id="IPR000305">
    <property type="entry name" value="GIY-YIG_endonuc"/>
</dbReference>
<dbReference type="Pfam" id="PF01541">
    <property type="entry name" value="GIY-YIG"/>
    <property type="match status" value="1"/>
</dbReference>
<reference evidence="3" key="1">
    <citation type="submission" date="2022-07" db="EMBL/GenBank/DDBJ databases">
        <authorList>
            <person name="Li W.-J."/>
            <person name="Deng Q.-Q."/>
        </authorList>
    </citation>
    <scope>NUCLEOTIDE SEQUENCE</scope>
    <source>
        <strain evidence="3">SYSU M60031</strain>
    </source>
</reference>
<dbReference type="RefSeq" id="WP_254761124.1">
    <property type="nucleotide sequence ID" value="NZ_JANCLT010000020.1"/>
</dbReference>
<organism evidence="3 4">
    <name type="scientific">Ectobacillus ponti</name>
    <dbReference type="NCBI Taxonomy" id="2961894"/>
    <lineage>
        <taxon>Bacteria</taxon>
        <taxon>Bacillati</taxon>
        <taxon>Bacillota</taxon>
        <taxon>Bacilli</taxon>
        <taxon>Bacillales</taxon>
        <taxon>Bacillaceae</taxon>
        <taxon>Ectobacillus</taxon>
    </lineage>
</organism>
<proteinExistence type="inferred from homology"/>
<comment type="caution">
    <text evidence="3">The sequence shown here is derived from an EMBL/GenBank/DDBJ whole genome shotgun (WGS) entry which is preliminary data.</text>
</comment>
<keyword evidence="4" id="KW-1185">Reference proteome</keyword>
<dbReference type="InterPro" id="IPR050190">
    <property type="entry name" value="UPF0213_domain"/>
</dbReference>
<evidence type="ECO:0000313" key="3">
    <source>
        <dbReference type="EMBL" id="MCP8971197.1"/>
    </source>
</evidence>
<accession>A0AA41X9I9</accession>
<dbReference type="EMBL" id="JANCLT010000020">
    <property type="protein sequence ID" value="MCP8971197.1"/>
    <property type="molecule type" value="Genomic_DNA"/>
</dbReference>
<dbReference type="InterPro" id="IPR035901">
    <property type="entry name" value="GIY-YIG_endonuc_sf"/>
</dbReference>
<dbReference type="PANTHER" id="PTHR34477">
    <property type="entry name" value="UPF0213 PROTEIN YHBQ"/>
    <property type="match status" value="1"/>
</dbReference>
<sequence>MESKHFFYVAECRDGSWYAGYTTDLERRLAAHNAGKGARYTRSRLPVAIIYAEEFPDKRSAMQAEYRFKQLKRKEKEEYIQRGANYVAAKKLSE</sequence>